<dbReference type="Proteomes" id="UP001285908">
    <property type="component" value="Unassembled WGS sequence"/>
</dbReference>
<evidence type="ECO:0000259" key="2">
    <source>
        <dbReference type="Pfam" id="PF01918"/>
    </source>
</evidence>
<gene>
    <name evidence="3" type="ORF">B0T23DRAFT_395721</name>
</gene>
<protein>
    <recommendedName>
        <fullName evidence="2">DNA/RNA-binding protein Alba-like domain-containing protein</fullName>
    </recommendedName>
</protein>
<feature type="compositionally biased region" description="Polar residues" evidence="1">
    <location>
        <begin position="118"/>
        <end position="153"/>
    </location>
</feature>
<dbReference type="AlphaFoldDB" id="A0AAJ0MR73"/>
<dbReference type="RefSeq" id="XP_062692809.1">
    <property type="nucleotide sequence ID" value="XM_062838201.1"/>
</dbReference>
<comment type="caution">
    <text evidence="3">The sequence shown here is derived from an EMBL/GenBank/DDBJ whole genome shotgun (WGS) entry which is preliminary data.</text>
</comment>
<feature type="region of interest" description="Disordered" evidence="1">
    <location>
        <begin position="86"/>
        <end position="156"/>
    </location>
</feature>
<sequence length="370" mass="41223">MHLSLLSTSADVVAEVKGALRTHNSDFEIPHDPTESRPYETARFLSISPKWIHKIIDASMDPTSNSTSNSRLPKHWNSMAAAGDTMLHQASSSSPPRSASSSVSANQNKRRHFGEGDTQGNSSKKQRTTANSNIQQTASLQSNHPHQSNTTAGAVTPAFQPYESLLAKLRPRYEVKTMSVMPSTSIAKHVDKALQHLDRFSLWDQSVLPGVVLLSAKPVASSKLVTIAELVRRRIGEGEQKWFQYNVLAETEEEDAGGTEVVEDTVMDMTKDGDHHDEEEAFEMMGIHNNRNQRQQQYVGGGGEGRASHDQQPTVFERAIEPPKTRHNKYVSVFLSRIPIEELRTMRNVVVQSNEHHIEHLKKKRVGLVA</sequence>
<feature type="domain" description="DNA/RNA-binding protein Alba-like" evidence="2">
    <location>
        <begin position="176"/>
        <end position="251"/>
    </location>
</feature>
<dbReference type="EMBL" id="JAULSX010000004">
    <property type="protein sequence ID" value="KAK3492351.1"/>
    <property type="molecule type" value="Genomic_DNA"/>
</dbReference>
<feature type="compositionally biased region" description="Low complexity" evidence="1">
    <location>
        <begin position="90"/>
        <end position="105"/>
    </location>
</feature>
<accession>A0AAJ0MR73</accession>
<organism evidence="3 4">
    <name type="scientific">Neurospora hispaniola</name>
    <dbReference type="NCBI Taxonomy" id="588809"/>
    <lineage>
        <taxon>Eukaryota</taxon>
        <taxon>Fungi</taxon>
        <taxon>Dikarya</taxon>
        <taxon>Ascomycota</taxon>
        <taxon>Pezizomycotina</taxon>
        <taxon>Sordariomycetes</taxon>
        <taxon>Sordariomycetidae</taxon>
        <taxon>Sordariales</taxon>
        <taxon>Sordariaceae</taxon>
        <taxon>Neurospora</taxon>
    </lineage>
</organism>
<dbReference type="GeneID" id="87875823"/>
<evidence type="ECO:0000313" key="4">
    <source>
        <dbReference type="Proteomes" id="UP001285908"/>
    </source>
</evidence>
<dbReference type="InterPro" id="IPR002775">
    <property type="entry name" value="DNA/RNA-bd_Alba-like"/>
</dbReference>
<evidence type="ECO:0000313" key="3">
    <source>
        <dbReference type="EMBL" id="KAK3492351.1"/>
    </source>
</evidence>
<dbReference type="Pfam" id="PF01918">
    <property type="entry name" value="Alba"/>
    <property type="match status" value="1"/>
</dbReference>
<keyword evidence="4" id="KW-1185">Reference proteome</keyword>
<name>A0AAJ0MR73_9PEZI</name>
<reference evidence="3 4" key="1">
    <citation type="journal article" date="2023" name="Mol. Phylogenet. Evol.">
        <title>Genome-scale phylogeny and comparative genomics of the fungal order Sordariales.</title>
        <authorList>
            <person name="Hensen N."/>
            <person name="Bonometti L."/>
            <person name="Westerberg I."/>
            <person name="Brannstrom I.O."/>
            <person name="Guillou S."/>
            <person name="Cros-Aarteil S."/>
            <person name="Calhoun S."/>
            <person name="Haridas S."/>
            <person name="Kuo A."/>
            <person name="Mondo S."/>
            <person name="Pangilinan J."/>
            <person name="Riley R."/>
            <person name="LaButti K."/>
            <person name="Andreopoulos B."/>
            <person name="Lipzen A."/>
            <person name="Chen C."/>
            <person name="Yan M."/>
            <person name="Daum C."/>
            <person name="Ng V."/>
            <person name="Clum A."/>
            <person name="Steindorff A."/>
            <person name="Ohm R.A."/>
            <person name="Martin F."/>
            <person name="Silar P."/>
            <person name="Natvig D.O."/>
            <person name="Lalanne C."/>
            <person name="Gautier V."/>
            <person name="Ament-Velasquez S.L."/>
            <person name="Kruys A."/>
            <person name="Hutchinson M.I."/>
            <person name="Powell A.J."/>
            <person name="Barry K."/>
            <person name="Miller A.N."/>
            <person name="Grigoriev I.V."/>
            <person name="Debuchy R."/>
            <person name="Gladieux P."/>
            <person name="Hiltunen Thoren M."/>
            <person name="Johannesson H."/>
        </authorList>
    </citation>
    <scope>NUCLEOTIDE SEQUENCE [LARGE SCALE GENOMIC DNA]</scope>
    <source>
        <strain evidence="3 4">FGSC 10403</strain>
    </source>
</reference>
<evidence type="ECO:0000256" key="1">
    <source>
        <dbReference type="SAM" id="MobiDB-lite"/>
    </source>
</evidence>
<dbReference type="GO" id="GO:0003676">
    <property type="term" value="F:nucleic acid binding"/>
    <property type="evidence" value="ECO:0007669"/>
    <property type="project" value="InterPro"/>
</dbReference>
<proteinExistence type="predicted"/>